<dbReference type="EMBL" id="QQBB01000006">
    <property type="protein sequence ID" value="RDI57867.1"/>
    <property type="molecule type" value="Genomic_DNA"/>
</dbReference>
<evidence type="ECO:0000256" key="1">
    <source>
        <dbReference type="SAM" id="MobiDB-lite"/>
    </source>
</evidence>
<feature type="region of interest" description="Disordered" evidence="1">
    <location>
        <begin position="1"/>
        <end position="25"/>
    </location>
</feature>
<feature type="compositionally biased region" description="Basic and acidic residues" evidence="1">
    <location>
        <begin position="148"/>
        <end position="157"/>
    </location>
</feature>
<comment type="caution">
    <text evidence="2">The sequence shown here is derived from an EMBL/GenBank/DDBJ whole genome shotgun (WGS) entry which is preliminary data.</text>
</comment>
<evidence type="ECO:0000313" key="2">
    <source>
        <dbReference type="EMBL" id="RDI57867.1"/>
    </source>
</evidence>
<organism evidence="2 3">
    <name type="scientific">Microvirga subterranea</name>
    <dbReference type="NCBI Taxonomy" id="186651"/>
    <lineage>
        <taxon>Bacteria</taxon>
        <taxon>Pseudomonadati</taxon>
        <taxon>Pseudomonadota</taxon>
        <taxon>Alphaproteobacteria</taxon>
        <taxon>Hyphomicrobiales</taxon>
        <taxon>Methylobacteriaceae</taxon>
        <taxon>Microvirga</taxon>
    </lineage>
</organism>
<proteinExistence type="predicted"/>
<keyword evidence="3" id="KW-1185">Reference proteome</keyword>
<reference evidence="2 3" key="1">
    <citation type="submission" date="2018-07" db="EMBL/GenBank/DDBJ databases">
        <title>Genomic Encyclopedia of Type Strains, Phase IV (KMG-IV): sequencing the most valuable type-strain genomes for metagenomic binning, comparative biology and taxonomic classification.</title>
        <authorList>
            <person name="Goeker M."/>
        </authorList>
    </citation>
    <scope>NUCLEOTIDE SEQUENCE [LARGE SCALE GENOMIC DNA]</scope>
    <source>
        <strain evidence="2 3">DSM 14364</strain>
    </source>
</reference>
<dbReference type="AlphaFoldDB" id="A0A370HI42"/>
<feature type="region of interest" description="Disordered" evidence="1">
    <location>
        <begin position="62"/>
        <end position="87"/>
    </location>
</feature>
<name>A0A370HI42_9HYPH</name>
<sequence length="157" mass="16222">MAKAKAKKSPEKTSKSKKSTGTKLAKTVKKSGLMDLINSNLGREILADALIAAAGAAAAAITKTRTAQKAGAGAMDAGSKAAGATSDAVQTATGAVANVVTEAARQFLPPTLVGHDEDEDKGRGSPQGKKVQYAHLSSDHNKRKTTRKTKDEKAEKH</sequence>
<gene>
    <name evidence="2" type="ORF">DES45_106181</name>
</gene>
<feature type="region of interest" description="Disordered" evidence="1">
    <location>
        <begin position="107"/>
        <end position="157"/>
    </location>
</feature>
<dbReference type="Proteomes" id="UP000254925">
    <property type="component" value="Unassembled WGS sequence"/>
</dbReference>
<dbReference type="RefSeq" id="WP_114771099.1">
    <property type="nucleotide sequence ID" value="NZ_QQBB01000006.1"/>
</dbReference>
<protein>
    <submittedName>
        <fullName evidence="2">Uncharacterized protein</fullName>
    </submittedName>
</protein>
<accession>A0A370HI42</accession>
<evidence type="ECO:0000313" key="3">
    <source>
        <dbReference type="Proteomes" id="UP000254925"/>
    </source>
</evidence>
<dbReference type="OrthoDB" id="8021420at2"/>